<evidence type="ECO:0000313" key="2">
    <source>
        <dbReference type="EMBL" id="KMS71293.1"/>
    </source>
</evidence>
<sequence>MTATDFEERTVMLNALRYELIRIRTLRSTWILLAAGAAVQFLVAYMAAGHSDQTRLWRFVGSFNTTLPLVLLFPMAIVVGAFGHEYRYRTITTTILTLRSRPVVMASKAVISALLAAVTGVLLVGVTLLAQVLRGGAPDDWARIGQVLAAVVVYGVLSFLVGLGLAALTRNATVAMIVMLAVPTVVEGLLSNVLKLKEWWMAPFFSAASLVDAFKWQSPLPLTALAALVVVGAGTVLARRDV</sequence>
<evidence type="ECO:0008006" key="4">
    <source>
        <dbReference type="Google" id="ProtNLM"/>
    </source>
</evidence>
<feature type="transmembrane region" description="Helical" evidence="1">
    <location>
        <begin position="109"/>
        <end position="132"/>
    </location>
</feature>
<dbReference type="AlphaFoldDB" id="A0A0J7Z7X9"/>
<keyword evidence="1" id="KW-1133">Transmembrane helix</keyword>
<reference evidence="2 3" key="1">
    <citation type="submission" date="2015-06" db="EMBL/GenBank/DDBJ databases">
        <authorList>
            <person name="Ju K.-S."/>
            <person name="Doroghazi J.R."/>
            <person name="Metcalf W.W."/>
        </authorList>
    </citation>
    <scope>NUCLEOTIDE SEQUENCE [LARGE SCALE GENOMIC DNA]</scope>
    <source>
        <strain evidence="2 3">NRRL 3414</strain>
    </source>
</reference>
<feature type="transmembrane region" description="Helical" evidence="1">
    <location>
        <begin position="144"/>
        <end position="167"/>
    </location>
</feature>
<feature type="transmembrane region" description="Helical" evidence="1">
    <location>
        <begin position="30"/>
        <end position="48"/>
    </location>
</feature>
<feature type="transmembrane region" description="Helical" evidence="1">
    <location>
        <begin position="220"/>
        <end position="238"/>
    </location>
</feature>
<evidence type="ECO:0000313" key="3">
    <source>
        <dbReference type="Proteomes" id="UP000037432"/>
    </source>
</evidence>
<feature type="transmembrane region" description="Helical" evidence="1">
    <location>
        <begin position="174"/>
        <end position="194"/>
    </location>
</feature>
<keyword evidence="1" id="KW-0472">Membrane</keyword>
<name>A0A0J7Z7X9_STRVR</name>
<dbReference type="EMBL" id="LFNT01000038">
    <property type="protein sequence ID" value="KMS71293.1"/>
    <property type="molecule type" value="Genomic_DNA"/>
</dbReference>
<dbReference type="Proteomes" id="UP000037432">
    <property type="component" value="Unassembled WGS sequence"/>
</dbReference>
<evidence type="ECO:0000256" key="1">
    <source>
        <dbReference type="SAM" id="Phobius"/>
    </source>
</evidence>
<dbReference type="Pfam" id="PF12730">
    <property type="entry name" value="ABC2_membrane_4"/>
    <property type="match status" value="1"/>
</dbReference>
<organism evidence="2 3">
    <name type="scientific">Streptomyces viridochromogenes</name>
    <dbReference type="NCBI Taxonomy" id="1938"/>
    <lineage>
        <taxon>Bacteria</taxon>
        <taxon>Bacillati</taxon>
        <taxon>Actinomycetota</taxon>
        <taxon>Actinomycetes</taxon>
        <taxon>Kitasatosporales</taxon>
        <taxon>Streptomycetaceae</taxon>
        <taxon>Streptomyces</taxon>
    </lineage>
</organism>
<gene>
    <name evidence="2" type="ORF">ACM01_27955</name>
</gene>
<dbReference type="PATRIC" id="fig|1938.3.peg.5168"/>
<feature type="transmembrane region" description="Helical" evidence="1">
    <location>
        <begin position="68"/>
        <end position="88"/>
    </location>
</feature>
<protein>
    <recommendedName>
        <fullName evidence="4">ABC transporter permease</fullName>
    </recommendedName>
</protein>
<accession>A0A0J7Z7X9</accession>
<proteinExistence type="predicted"/>
<comment type="caution">
    <text evidence="2">The sequence shown here is derived from an EMBL/GenBank/DDBJ whole genome shotgun (WGS) entry which is preliminary data.</text>
</comment>
<keyword evidence="1" id="KW-0812">Transmembrane</keyword>